<comment type="caution">
    <text evidence="20">The sequence shown here is derived from an EMBL/GenBank/DDBJ whole genome shotgun (WGS) entry which is preliminary data.</text>
</comment>
<keyword evidence="9 18" id="KW-0472">Membrane</keyword>
<feature type="transmembrane region" description="Helical" evidence="18">
    <location>
        <begin position="9"/>
        <end position="29"/>
    </location>
</feature>
<keyword evidence="10" id="KW-0143">Chaperone</keyword>
<evidence type="ECO:0000256" key="11">
    <source>
        <dbReference type="ARBA" id="ARBA00025034"/>
    </source>
</evidence>
<gene>
    <name evidence="20" type="ORF">Afil01_59660</name>
</gene>
<keyword evidence="4" id="KW-0813">Transport</keyword>
<evidence type="ECO:0000313" key="21">
    <source>
        <dbReference type="Proteomes" id="UP001165079"/>
    </source>
</evidence>
<evidence type="ECO:0000256" key="6">
    <source>
        <dbReference type="ARBA" id="ARBA00022692"/>
    </source>
</evidence>
<feature type="domain" description="Membrane insertase YidC/Oxa/ALB C-terminal" evidence="19">
    <location>
        <begin position="41"/>
        <end position="259"/>
    </location>
</feature>
<feature type="compositionally biased region" description="Basic and acidic residues" evidence="17">
    <location>
        <begin position="283"/>
        <end position="299"/>
    </location>
</feature>
<feature type="compositionally biased region" description="Low complexity" evidence="17">
    <location>
        <begin position="269"/>
        <end position="282"/>
    </location>
</feature>
<evidence type="ECO:0000256" key="14">
    <source>
        <dbReference type="ARBA" id="ARBA00033245"/>
    </source>
</evidence>
<comment type="subunit">
    <text evidence="12">Interacts with the Sec translocase complex via SecD. Specifically interacts with transmembrane segments of nascent integral membrane proteins during membrane integration.</text>
</comment>
<dbReference type="Proteomes" id="UP001165079">
    <property type="component" value="Unassembled WGS sequence"/>
</dbReference>
<dbReference type="InterPro" id="IPR001708">
    <property type="entry name" value="YidC/ALB3/OXA1/COX18"/>
</dbReference>
<evidence type="ECO:0000256" key="16">
    <source>
        <dbReference type="RuleBase" id="RU003945"/>
    </source>
</evidence>
<evidence type="ECO:0000256" key="18">
    <source>
        <dbReference type="SAM" id="Phobius"/>
    </source>
</evidence>
<keyword evidence="7" id="KW-0653">Protein transport</keyword>
<dbReference type="GO" id="GO:0005886">
    <property type="term" value="C:plasma membrane"/>
    <property type="evidence" value="ECO:0007669"/>
    <property type="project" value="UniProtKB-SubCell"/>
</dbReference>
<evidence type="ECO:0000256" key="12">
    <source>
        <dbReference type="ARBA" id="ARBA00026028"/>
    </source>
</evidence>
<proteinExistence type="inferred from homology"/>
<evidence type="ECO:0000256" key="1">
    <source>
        <dbReference type="ARBA" id="ARBA00004651"/>
    </source>
</evidence>
<keyword evidence="21" id="KW-1185">Reference proteome</keyword>
<evidence type="ECO:0000256" key="10">
    <source>
        <dbReference type="ARBA" id="ARBA00023186"/>
    </source>
</evidence>
<dbReference type="InterPro" id="IPR028055">
    <property type="entry name" value="YidC/Oxa/ALB_C"/>
</dbReference>
<sequence>MSGIFPLEWLYWSISWLLLSWHSLWDSILPDGRFLGTDWSWILAIIFLVITIRILVFPLFVKQIKSQRAMQALQPKVKELQTKYKHDRQEMQKQLMELYRKEKANPLMGCLPILLQSPVFIGLLHVLRRVHPGNTQKTLYGWSADQFDSFLDSRLFNAPIWSSFRTAADQLTSVGSSQVTVKIVASVLIATMVFTTYMTSRQMILKTGWAEDRQQKMMQRLMLYGIPATLLISGVMFPLGVVLYWVISNGFSLGQQMWVLRKYPPPKMATSGGKTTGKPGSKAAEKARVEAESRQKELAPKPGARPANPKKGGTRKGAGK</sequence>
<feature type="region of interest" description="Disordered" evidence="17">
    <location>
        <begin position="268"/>
        <end position="320"/>
    </location>
</feature>
<dbReference type="Pfam" id="PF02096">
    <property type="entry name" value="60KD_IMP"/>
    <property type="match status" value="1"/>
</dbReference>
<dbReference type="PANTHER" id="PTHR12428:SF65">
    <property type="entry name" value="CYTOCHROME C OXIDASE ASSEMBLY PROTEIN COX18, MITOCHONDRIAL"/>
    <property type="match status" value="1"/>
</dbReference>
<accession>A0A9W6SSI0</accession>
<evidence type="ECO:0000256" key="15">
    <source>
        <dbReference type="ARBA" id="ARBA00033342"/>
    </source>
</evidence>
<feature type="transmembrane region" description="Helical" evidence="18">
    <location>
        <begin position="179"/>
        <end position="200"/>
    </location>
</feature>
<reference evidence="20" key="1">
    <citation type="submission" date="2023-03" db="EMBL/GenBank/DDBJ databases">
        <title>Actinorhabdospora filicis NBRC 111898.</title>
        <authorList>
            <person name="Ichikawa N."/>
            <person name="Sato H."/>
            <person name="Tonouchi N."/>
        </authorList>
    </citation>
    <scope>NUCLEOTIDE SEQUENCE</scope>
    <source>
        <strain evidence="20">NBRC 111898</strain>
    </source>
</reference>
<dbReference type="GO" id="GO:0015031">
    <property type="term" value="P:protein transport"/>
    <property type="evidence" value="ECO:0007669"/>
    <property type="project" value="UniProtKB-KW"/>
</dbReference>
<dbReference type="GO" id="GO:0032977">
    <property type="term" value="F:membrane insertase activity"/>
    <property type="evidence" value="ECO:0007669"/>
    <property type="project" value="InterPro"/>
</dbReference>
<dbReference type="CDD" id="cd20070">
    <property type="entry name" value="5TM_YidC_Alb3"/>
    <property type="match status" value="1"/>
</dbReference>
<comment type="function">
    <text evidence="11">Required for the insertion and/or proper folding and/or complex formation of integral membrane proteins into the membrane. Involved in integration of membrane proteins that insert both dependently and independently of the Sec translocase complex, as well as at least some lipoproteins. Aids folding of multispanning membrane proteins.</text>
</comment>
<evidence type="ECO:0000256" key="9">
    <source>
        <dbReference type="ARBA" id="ARBA00023136"/>
    </source>
</evidence>
<evidence type="ECO:0000256" key="8">
    <source>
        <dbReference type="ARBA" id="ARBA00022989"/>
    </source>
</evidence>
<dbReference type="NCBIfam" id="TIGR03592">
    <property type="entry name" value="yidC_oxa1_cterm"/>
    <property type="match status" value="1"/>
</dbReference>
<dbReference type="EMBL" id="BSTX01000005">
    <property type="protein sequence ID" value="GLZ81159.1"/>
    <property type="molecule type" value="Genomic_DNA"/>
</dbReference>
<feature type="transmembrane region" description="Helical" evidence="18">
    <location>
        <begin position="221"/>
        <end position="247"/>
    </location>
</feature>
<keyword evidence="8 18" id="KW-1133">Transmembrane helix</keyword>
<keyword evidence="6 16" id="KW-0812">Transmembrane</keyword>
<feature type="transmembrane region" description="Helical" evidence="18">
    <location>
        <begin position="41"/>
        <end position="61"/>
    </location>
</feature>
<name>A0A9W6SSI0_9ACTN</name>
<evidence type="ECO:0000256" key="17">
    <source>
        <dbReference type="SAM" id="MobiDB-lite"/>
    </source>
</evidence>
<evidence type="ECO:0000256" key="13">
    <source>
        <dbReference type="ARBA" id="ARBA00031538"/>
    </source>
</evidence>
<evidence type="ECO:0000259" key="19">
    <source>
        <dbReference type="Pfam" id="PF02096"/>
    </source>
</evidence>
<evidence type="ECO:0000256" key="7">
    <source>
        <dbReference type="ARBA" id="ARBA00022927"/>
    </source>
</evidence>
<evidence type="ECO:0000256" key="3">
    <source>
        <dbReference type="ARBA" id="ARBA00015325"/>
    </source>
</evidence>
<protein>
    <recommendedName>
        <fullName evidence="3">Membrane protein insertase YidC</fullName>
    </recommendedName>
    <alternativeName>
        <fullName evidence="15">Foldase YidC</fullName>
    </alternativeName>
    <alternativeName>
        <fullName evidence="14">Membrane integrase YidC</fullName>
    </alternativeName>
    <alternativeName>
        <fullName evidence="13">Membrane protein YidC</fullName>
    </alternativeName>
</protein>
<evidence type="ECO:0000256" key="5">
    <source>
        <dbReference type="ARBA" id="ARBA00022475"/>
    </source>
</evidence>
<dbReference type="GO" id="GO:0051205">
    <property type="term" value="P:protein insertion into membrane"/>
    <property type="evidence" value="ECO:0007669"/>
    <property type="project" value="TreeGrafter"/>
</dbReference>
<evidence type="ECO:0000313" key="20">
    <source>
        <dbReference type="EMBL" id="GLZ81159.1"/>
    </source>
</evidence>
<dbReference type="InterPro" id="IPR047196">
    <property type="entry name" value="YidC_ALB_C"/>
</dbReference>
<organism evidence="20 21">
    <name type="scientific">Actinorhabdospora filicis</name>
    <dbReference type="NCBI Taxonomy" id="1785913"/>
    <lineage>
        <taxon>Bacteria</taxon>
        <taxon>Bacillati</taxon>
        <taxon>Actinomycetota</taxon>
        <taxon>Actinomycetes</taxon>
        <taxon>Micromonosporales</taxon>
        <taxon>Micromonosporaceae</taxon>
        <taxon>Actinorhabdospora</taxon>
    </lineage>
</organism>
<evidence type="ECO:0000256" key="4">
    <source>
        <dbReference type="ARBA" id="ARBA00022448"/>
    </source>
</evidence>
<evidence type="ECO:0000256" key="2">
    <source>
        <dbReference type="ARBA" id="ARBA00010527"/>
    </source>
</evidence>
<keyword evidence="5" id="KW-1003">Cell membrane</keyword>
<comment type="similarity">
    <text evidence="2">Belongs to the OXA1/ALB3/YidC family. Type 1 subfamily.</text>
</comment>
<dbReference type="PANTHER" id="PTHR12428">
    <property type="entry name" value="OXA1"/>
    <property type="match status" value="1"/>
</dbReference>
<dbReference type="AlphaFoldDB" id="A0A9W6SSI0"/>
<comment type="subcellular location">
    <subcellularLocation>
        <location evidence="1">Cell membrane</location>
        <topology evidence="1">Multi-pass membrane protein</topology>
    </subcellularLocation>
    <subcellularLocation>
        <location evidence="16">Membrane</location>
        <topology evidence="16">Multi-pass membrane protein</topology>
    </subcellularLocation>
</comment>